<dbReference type="InterPro" id="IPR052275">
    <property type="entry name" value="Mt_Fe-S_assembly_factor"/>
</dbReference>
<name>A0AAE4VKI3_9RICK</name>
<dbReference type="PANTHER" id="PTHR46188">
    <property type="entry name" value="BOLA-LIKE PROTEIN 3"/>
    <property type="match status" value="1"/>
</dbReference>
<protein>
    <submittedName>
        <fullName evidence="2">BolA family transcriptional regulator</fullName>
    </submittedName>
</protein>
<dbReference type="PANTHER" id="PTHR46188:SF1">
    <property type="entry name" value="BOLA-LIKE PROTEIN 3"/>
    <property type="match status" value="1"/>
</dbReference>
<organism evidence="2 3">
    <name type="scientific">Lyticum sinuosum</name>
    <dbReference type="NCBI Taxonomy" id="1332059"/>
    <lineage>
        <taxon>Bacteria</taxon>
        <taxon>Pseudomonadati</taxon>
        <taxon>Pseudomonadota</taxon>
        <taxon>Alphaproteobacteria</taxon>
        <taxon>Rickettsiales</taxon>
        <taxon>Lyticum</taxon>
    </lineage>
</organism>
<evidence type="ECO:0000313" key="3">
    <source>
        <dbReference type="Proteomes" id="UP001289135"/>
    </source>
</evidence>
<dbReference type="Proteomes" id="UP001289135">
    <property type="component" value="Unassembled WGS sequence"/>
</dbReference>
<dbReference type="InterPro" id="IPR002634">
    <property type="entry name" value="BolA"/>
</dbReference>
<evidence type="ECO:0000256" key="1">
    <source>
        <dbReference type="RuleBase" id="RU003860"/>
    </source>
</evidence>
<keyword evidence="3" id="KW-1185">Reference proteome</keyword>
<comment type="similarity">
    <text evidence="1">Belongs to the BolA/IbaG family.</text>
</comment>
<dbReference type="PIRSF" id="PIRSF003113">
    <property type="entry name" value="BolA"/>
    <property type="match status" value="1"/>
</dbReference>
<gene>
    <name evidence="2" type="ORF">Lyticum_00193</name>
</gene>
<proteinExistence type="inferred from homology"/>
<evidence type="ECO:0000313" key="2">
    <source>
        <dbReference type="EMBL" id="MDZ5761033.1"/>
    </source>
</evidence>
<reference evidence="2" key="1">
    <citation type="submission" date="2023-02" db="EMBL/GenBank/DDBJ databases">
        <title>Host association and intracellularity evolved multiple times independently in the Rickettsiales.</title>
        <authorList>
            <person name="Castelli M."/>
            <person name="Nardi T."/>
            <person name="Gammuto L."/>
            <person name="Bellinzona G."/>
            <person name="Sabaneyeva E."/>
            <person name="Potekhin A."/>
            <person name="Serra V."/>
            <person name="Petroni G."/>
            <person name="Sassera D."/>
        </authorList>
    </citation>
    <scope>NUCLEOTIDE SEQUENCE</scope>
    <source>
        <strain evidence="2">USBL-36I1</strain>
    </source>
</reference>
<dbReference type="EMBL" id="JARGYU010000001">
    <property type="protein sequence ID" value="MDZ5761033.1"/>
    <property type="molecule type" value="Genomic_DNA"/>
</dbReference>
<dbReference type="RefSeq" id="WP_322498465.1">
    <property type="nucleotide sequence ID" value="NZ_JARGYU010000001.1"/>
</dbReference>
<dbReference type="InterPro" id="IPR036065">
    <property type="entry name" value="BolA-like_sf"/>
</dbReference>
<dbReference type="AlphaFoldDB" id="A0AAE4VKI3"/>
<sequence length="76" mass="8659">MSVITTEELIKILQDKFPNSDIDVEDIAGDNNHYSISIKSVDFKGLSLVDQHRLVYNRLGDLSNKIHALKIKTINY</sequence>
<dbReference type="Pfam" id="PF01722">
    <property type="entry name" value="BolA"/>
    <property type="match status" value="1"/>
</dbReference>
<accession>A0AAE4VKI3</accession>
<dbReference type="Gene3D" id="3.30.300.90">
    <property type="entry name" value="BolA-like"/>
    <property type="match status" value="1"/>
</dbReference>
<comment type="caution">
    <text evidence="2">The sequence shown here is derived from an EMBL/GenBank/DDBJ whole genome shotgun (WGS) entry which is preliminary data.</text>
</comment>
<dbReference type="SUPFAM" id="SSF82657">
    <property type="entry name" value="BolA-like"/>
    <property type="match status" value="1"/>
</dbReference>